<proteinExistence type="predicted"/>
<evidence type="ECO:0000256" key="4">
    <source>
        <dbReference type="ARBA" id="ARBA00023136"/>
    </source>
</evidence>
<dbReference type="GO" id="GO:0016020">
    <property type="term" value="C:membrane"/>
    <property type="evidence" value="ECO:0007669"/>
    <property type="project" value="UniProtKB-SubCell"/>
</dbReference>
<dbReference type="Proteomes" id="UP000799640">
    <property type="component" value="Unassembled WGS sequence"/>
</dbReference>
<accession>A0A6G1HZ12</accession>
<dbReference type="Gene3D" id="1.20.58.340">
    <property type="entry name" value="Magnesium transport protein CorA, transmembrane region"/>
    <property type="match status" value="1"/>
</dbReference>
<protein>
    <recommendedName>
        <fullName evidence="9">Cora-domain-containing protein</fullName>
    </recommendedName>
</protein>
<evidence type="ECO:0000313" key="8">
    <source>
        <dbReference type="Proteomes" id="UP000799640"/>
    </source>
</evidence>
<evidence type="ECO:0000256" key="6">
    <source>
        <dbReference type="SAM" id="Phobius"/>
    </source>
</evidence>
<evidence type="ECO:0000256" key="3">
    <source>
        <dbReference type="ARBA" id="ARBA00022989"/>
    </source>
</evidence>
<feature type="compositionally biased region" description="Basic and acidic residues" evidence="5">
    <location>
        <begin position="517"/>
        <end position="555"/>
    </location>
</feature>
<evidence type="ECO:0000256" key="2">
    <source>
        <dbReference type="ARBA" id="ARBA00022692"/>
    </source>
</evidence>
<name>A0A6G1HZ12_9PEZI</name>
<feature type="region of interest" description="Disordered" evidence="5">
    <location>
        <begin position="475"/>
        <end position="555"/>
    </location>
</feature>
<sequence length="555" mass="62243">MRGRVGELWARLREREYLDGDGGGGTAARVVQIVDVSPVVLTALLAATPSIDLSYLVAFMERHLKFSNWARASLLKFGDLSWSSYTFEYHFSFFYVTGEAHDTKSARPDPRSIRRSAPFGIDPSGETKYIHEETRSLLLIGHFSDVLTCVQLADAYFKYDPYQRPTPEDHAFRTYNPAEPPALLLLSWIAVTLHHVCWRWQSAIDTVHDEITSAGEIVFMADRSDLMADDPHFSLSKRYFWALQAYKLFEETIAETITTWADFKAHSLPKLHHHPGISPAAWARSIADIDSAHTQLSRKITRLQKHRAEIKDLRRGLISASALFDSRTAVRQGENIRLLTYITILFFPLSFATDLFGMQWIPSGRATWHAFAAVLPAIFLATALFVFNLSTLSDAASTLAEAFSNALRDRMRACPHTVWPARAARLTRHAAQAKPPVRKARHTAVGWVYALFLLEGTAVALPRGEIAALVQHFRSPRPRSRTNGEKDADVGPVSPTGEGRGARSARDKVLLSLAQAQREEEAAPWRRRGEDNGRQREVTTREGTTRERAGKEGAT</sequence>
<keyword evidence="3 6" id="KW-1133">Transmembrane helix</keyword>
<evidence type="ECO:0008006" key="9">
    <source>
        <dbReference type="Google" id="ProtNLM"/>
    </source>
</evidence>
<organism evidence="7 8">
    <name type="scientific">Trichodelitschia bisporula</name>
    <dbReference type="NCBI Taxonomy" id="703511"/>
    <lineage>
        <taxon>Eukaryota</taxon>
        <taxon>Fungi</taxon>
        <taxon>Dikarya</taxon>
        <taxon>Ascomycota</taxon>
        <taxon>Pezizomycotina</taxon>
        <taxon>Dothideomycetes</taxon>
        <taxon>Dothideomycetes incertae sedis</taxon>
        <taxon>Phaeotrichales</taxon>
        <taxon>Phaeotrichaceae</taxon>
        <taxon>Trichodelitschia</taxon>
    </lineage>
</organism>
<comment type="subcellular location">
    <subcellularLocation>
        <location evidence="1">Membrane</location>
        <topology evidence="1">Multi-pass membrane protein</topology>
    </subcellularLocation>
</comment>
<feature type="transmembrane region" description="Helical" evidence="6">
    <location>
        <begin position="367"/>
        <end position="387"/>
    </location>
</feature>
<evidence type="ECO:0000256" key="1">
    <source>
        <dbReference type="ARBA" id="ARBA00004141"/>
    </source>
</evidence>
<dbReference type="SUPFAM" id="SSF144083">
    <property type="entry name" value="Magnesium transport protein CorA, transmembrane region"/>
    <property type="match status" value="1"/>
</dbReference>
<dbReference type="AlphaFoldDB" id="A0A6G1HZ12"/>
<feature type="compositionally biased region" description="Basic and acidic residues" evidence="5">
    <location>
        <begin position="500"/>
        <end position="509"/>
    </location>
</feature>
<feature type="transmembrane region" description="Helical" evidence="6">
    <location>
        <begin position="338"/>
        <end position="361"/>
    </location>
</feature>
<gene>
    <name evidence="7" type="ORF">EJ06DRAFT_475641</name>
</gene>
<dbReference type="GO" id="GO:0046873">
    <property type="term" value="F:metal ion transmembrane transporter activity"/>
    <property type="evidence" value="ECO:0007669"/>
    <property type="project" value="InterPro"/>
</dbReference>
<evidence type="ECO:0000256" key="5">
    <source>
        <dbReference type="SAM" id="MobiDB-lite"/>
    </source>
</evidence>
<keyword evidence="2 6" id="KW-0812">Transmembrane</keyword>
<keyword evidence="4 6" id="KW-0472">Membrane</keyword>
<dbReference type="InterPro" id="IPR002523">
    <property type="entry name" value="MgTranspt_CorA/ZnTranspt_ZntB"/>
</dbReference>
<dbReference type="InterPro" id="IPR045863">
    <property type="entry name" value="CorA_TM1_TM2"/>
</dbReference>
<evidence type="ECO:0000313" key="7">
    <source>
        <dbReference type="EMBL" id="KAF2401106.1"/>
    </source>
</evidence>
<keyword evidence="8" id="KW-1185">Reference proteome</keyword>
<dbReference type="OrthoDB" id="426293at2759"/>
<reference evidence="7" key="1">
    <citation type="journal article" date="2020" name="Stud. Mycol.">
        <title>101 Dothideomycetes genomes: a test case for predicting lifestyles and emergence of pathogens.</title>
        <authorList>
            <person name="Haridas S."/>
            <person name="Albert R."/>
            <person name="Binder M."/>
            <person name="Bloem J."/>
            <person name="Labutti K."/>
            <person name="Salamov A."/>
            <person name="Andreopoulos B."/>
            <person name="Baker S."/>
            <person name="Barry K."/>
            <person name="Bills G."/>
            <person name="Bluhm B."/>
            <person name="Cannon C."/>
            <person name="Castanera R."/>
            <person name="Culley D."/>
            <person name="Daum C."/>
            <person name="Ezra D."/>
            <person name="Gonzalez J."/>
            <person name="Henrissat B."/>
            <person name="Kuo A."/>
            <person name="Liang C."/>
            <person name="Lipzen A."/>
            <person name="Lutzoni F."/>
            <person name="Magnuson J."/>
            <person name="Mondo S."/>
            <person name="Nolan M."/>
            <person name="Ohm R."/>
            <person name="Pangilinan J."/>
            <person name="Park H.-J."/>
            <person name="Ramirez L."/>
            <person name="Alfaro M."/>
            <person name="Sun H."/>
            <person name="Tritt A."/>
            <person name="Yoshinaga Y."/>
            <person name="Zwiers L.-H."/>
            <person name="Turgeon B."/>
            <person name="Goodwin S."/>
            <person name="Spatafora J."/>
            <person name="Crous P."/>
            <person name="Grigoriev I."/>
        </authorList>
    </citation>
    <scope>NUCLEOTIDE SEQUENCE</scope>
    <source>
        <strain evidence="7">CBS 262.69</strain>
    </source>
</reference>
<dbReference type="EMBL" id="ML996693">
    <property type="protein sequence ID" value="KAF2401106.1"/>
    <property type="molecule type" value="Genomic_DNA"/>
</dbReference>
<dbReference type="Pfam" id="PF01544">
    <property type="entry name" value="CorA"/>
    <property type="match status" value="1"/>
</dbReference>